<keyword evidence="6" id="KW-0804">Transcription</keyword>
<keyword evidence="3 8" id="KW-0863">Zinc-finger</keyword>
<evidence type="ECO:0000256" key="8">
    <source>
        <dbReference type="PROSITE-ProRule" id="PRU00042"/>
    </source>
</evidence>
<accession>A0A2W1HJV6</accession>
<dbReference type="GO" id="GO:0008270">
    <property type="term" value="F:zinc ion binding"/>
    <property type="evidence" value="ECO:0007669"/>
    <property type="project" value="UniProtKB-KW"/>
</dbReference>
<comment type="caution">
    <text evidence="9">The sequence shown here is derived from an EMBL/GenBank/DDBJ whole genome shotgun (WGS) entry which is preliminary data.</text>
</comment>
<dbReference type="Proteomes" id="UP000249757">
    <property type="component" value="Unassembled WGS sequence"/>
</dbReference>
<dbReference type="PROSITE" id="PS50157">
    <property type="entry name" value="ZINC_FINGER_C2H2_2"/>
    <property type="match status" value="1"/>
</dbReference>
<keyword evidence="2" id="KW-0479">Metal-binding</keyword>
<proteinExistence type="predicted"/>
<evidence type="ECO:0000256" key="3">
    <source>
        <dbReference type="ARBA" id="ARBA00022771"/>
    </source>
</evidence>
<dbReference type="OrthoDB" id="2687452at2759"/>
<dbReference type="GO" id="GO:0006357">
    <property type="term" value="P:regulation of transcription by RNA polymerase II"/>
    <property type="evidence" value="ECO:0007669"/>
    <property type="project" value="TreeGrafter"/>
</dbReference>
<dbReference type="SUPFAM" id="SSF57667">
    <property type="entry name" value="beta-beta-alpha zinc fingers"/>
    <property type="match status" value="1"/>
</dbReference>
<dbReference type="InterPro" id="IPR036236">
    <property type="entry name" value="Znf_C2H2_sf"/>
</dbReference>
<evidence type="ECO:0000256" key="7">
    <source>
        <dbReference type="ARBA" id="ARBA00023242"/>
    </source>
</evidence>
<dbReference type="PANTHER" id="PTHR46179:SF13">
    <property type="entry name" value="C2H2-TYPE DOMAIN-CONTAINING PROTEIN"/>
    <property type="match status" value="1"/>
</dbReference>
<protein>
    <submittedName>
        <fullName evidence="9">Uncharacterized protein</fullName>
    </submittedName>
</protein>
<dbReference type="Gene3D" id="3.30.160.60">
    <property type="entry name" value="Classic Zinc Finger"/>
    <property type="match status" value="2"/>
</dbReference>
<name>A0A2W1HJV6_9PLEO</name>
<evidence type="ECO:0000256" key="6">
    <source>
        <dbReference type="ARBA" id="ARBA00023163"/>
    </source>
</evidence>
<reference evidence="10" key="1">
    <citation type="journal article" date="2022" name="Microb. Genom.">
        <title>A global pangenome for the wheat fungal pathogen Pyrenophora tritici-repentis and prediction of effector protein structural homology.</title>
        <authorList>
            <person name="Moolhuijzen P.M."/>
            <person name="See P.T."/>
            <person name="Shi G."/>
            <person name="Powell H.R."/>
            <person name="Cockram J."/>
            <person name="Jorgensen L.N."/>
            <person name="Benslimane H."/>
            <person name="Strelkov S.E."/>
            <person name="Turner J."/>
            <person name="Liu Z."/>
            <person name="Moffat C.S."/>
        </authorList>
    </citation>
    <scope>NUCLEOTIDE SEQUENCE [LARGE SCALE GENOMIC DNA]</scope>
</reference>
<dbReference type="PANTHER" id="PTHR46179">
    <property type="entry name" value="ZINC FINGER PROTEIN"/>
    <property type="match status" value="1"/>
</dbReference>
<dbReference type="AlphaFoldDB" id="A0A2W1HJV6"/>
<dbReference type="InterPro" id="IPR013087">
    <property type="entry name" value="Znf_C2H2_type"/>
</dbReference>
<evidence type="ECO:0000313" key="9">
    <source>
        <dbReference type="EMBL" id="KAI1515940.1"/>
    </source>
</evidence>
<dbReference type="GO" id="GO:0005634">
    <property type="term" value="C:nucleus"/>
    <property type="evidence" value="ECO:0007669"/>
    <property type="project" value="UniProtKB-SubCell"/>
</dbReference>
<evidence type="ECO:0000256" key="5">
    <source>
        <dbReference type="ARBA" id="ARBA00023015"/>
    </source>
</evidence>
<evidence type="ECO:0000256" key="2">
    <source>
        <dbReference type="ARBA" id="ARBA00022723"/>
    </source>
</evidence>
<sequence length="338" mass="38255">MNTRIMLLGSELAGLQNVKEVATARTGLAVRLKSGYLAQQDYTDDWLVSPENLPEVDFPVYNLNGPHMPFEPQPPQDELGMITALTSNHPVSNQEWQYFFLNPSIPGMVGQDFMSNFGETENPPMLKCSLESCQHPCSDTHELEAHERSVHPNLPRCDECSKLVRSNYELNYHVGNSGHIPYACKKDGCASKFTQSAGLTRHMRKHQVDAKRFPCKYCKKYRGKNGFKRRDHLAQHVRNYHHIEDDGGSQGWQLICEKEGCSKSKPASANSPETELFKFSGKRNKHIRTVHDHSYYQCPQPGCNRVNGKGYFVASALKAHLRKVHGITFSPAIKYHAL</sequence>
<gene>
    <name evidence="9" type="ORF">Ptr86124_004477</name>
</gene>
<evidence type="ECO:0000313" key="10">
    <source>
        <dbReference type="Proteomes" id="UP000249757"/>
    </source>
</evidence>
<dbReference type="InterPro" id="IPR051061">
    <property type="entry name" value="Zinc_finger_trans_reg"/>
</dbReference>
<dbReference type="SMART" id="SM00355">
    <property type="entry name" value="ZnF_C2H2"/>
    <property type="match status" value="6"/>
</dbReference>
<keyword evidence="5" id="KW-0805">Transcription regulation</keyword>
<comment type="subcellular location">
    <subcellularLocation>
        <location evidence="1">Nucleus</location>
    </subcellularLocation>
</comment>
<dbReference type="EMBL" id="NRDI02000005">
    <property type="protein sequence ID" value="KAI1515940.1"/>
    <property type="molecule type" value="Genomic_DNA"/>
</dbReference>
<keyword evidence="7" id="KW-0539">Nucleus</keyword>
<keyword evidence="10" id="KW-1185">Reference proteome</keyword>
<evidence type="ECO:0000256" key="1">
    <source>
        <dbReference type="ARBA" id="ARBA00004123"/>
    </source>
</evidence>
<evidence type="ECO:0000256" key="4">
    <source>
        <dbReference type="ARBA" id="ARBA00022833"/>
    </source>
</evidence>
<organism evidence="9 10">
    <name type="scientific">Pyrenophora tritici-repentis</name>
    <dbReference type="NCBI Taxonomy" id="45151"/>
    <lineage>
        <taxon>Eukaryota</taxon>
        <taxon>Fungi</taxon>
        <taxon>Dikarya</taxon>
        <taxon>Ascomycota</taxon>
        <taxon>Pezizomycotina</taxon>
        <taxon>Dothideomycetes</taxon>
        <taxon>Pleosporomycetidae</taxon>
        <taxon>Pleosporales</taxon>
        <taxon>Pleosporineae</taxon>
        <taxon>Pleosporaceae</taxon>
        <taxon>Pyrenophora</taxon>
    </lineage>
</organism>
<keyword evidence="4" id="KW-0862">Zinc</keyword>
<dbReference type="PROSITE" id="PS00028">
    <property type="entry name" value="ZINC_FINGER_C2H2_1"/>
    <property type="match status" value="2"/>
</dbReference>